<keyword evidence="2" id="KW-0963">Cytoplasm</keyword>
<evidence type="ECO:0000256" key="5">
    <source>
        <dbReference type="ARBA" id="ARBA00023163"/>
    </source>
</evidence>
<dbReference type="RefSeq" id="WP_110842495.1">
    <property type="nucleotide sequence ID" value="NZ_QJVJ01000011.1"/>
</dbReference>
<protein>
    <submittedName>
        <fullName evidence="7">MarR family transcriptional regulator</fullName>
    </submittedName>
</protein>
<dbReference type="PANTHER" id="PTHR33164:SF5">
    <property type="entry name" value="ORGANIC HYDROPEROXIDE RESISTANCE TRANSCRIPTIONAL REGULATOR"/>
    <property type="match status" value="1"/>
</dbReference>
<dbReference type="InterPro" id="IPR036390">
    <property type="entry name" value="WH_DNA-bd_sf"/>
</dbReference>
<dbReference type="PROSITE" id="PS50995">
    <property type="entry name" value="HTH_MARR_2"/>
    <property type="match status" value="1"/>
</dbReference>
<organism evidence="7 8">
    <name type="scientific">Paenibacillus flagellatus</name>
    <dbReference type="NCBI Taxonomy" id="2211139"/>
    <lineage>
        <taxon>Bacteria</taxon>
        <taxon>Bacillati</taxon>
        <taxon>Bacillota</taxon>
        <taxon>Bacilli</taxon>
        <taxon>Bacillales</taxon>
        <taxon>Paenibacillaceae</taxon>
        <taxon>Paenibacillus</taxon>
    </lineage>
</organism>
<dbReference type="InterPro" id="IPR055166">
    <property type="entry name" value="Transc_reg_Sar_Rot_HTH"/>
</dbReference>
<dbReference type="AlphaFoldDB" id="A0A2V5JYI0"/>
<dbReference type="SMART" id="SM00347">
    <property type="entry name" value="HTH_MARR"/>
    <property type="match status" value="1"/>
</dbReference>
<dbReference type="PRINTS" id="PR00598">
    <property type="entry name" value="HTHMARR"/>
</dbReference>
<keyword evidence="5" id="KW-0804">Transcription</keyword>
<evidence type="ECO:0000313" key="8">
    <source>
        <dbReference type="Proteomes" id="UP000247476"/>
    </source>
</evidence>
<feature type="domain" description="HTH marR-type" evidence="6">
    <location>
        <begin position="11"/>
        <end position="141"/>
    </location>
</feature>
<dbReference type="InterPro" id="IPR039422">
    <property type="entry name" value="MarR/SlyA-like"/>
</dbReference>
<dbReference type="PANTHER" id="PTHR33164">
    <property type="entry name" value="TRANSCRIPTIONAL REGULATOR, MARR FAMILY"/>
    <property type="match status" value="1"/>
</dbReference>
<dbReference type="Gene3D" id="1.10.10.10">
    <property type="entry name" value="Winged helix-like DNA-binding domain superfamily/Winged helix DNA-binding domain"/>
    <property type="match status" value="1"/>
</dbReference>
<dbReference type="GO" id="GO:0006950">
    <property type="term" value="P:response to stress"/>
    <property type="evidence" value="ECO:0007669"/>
    <property type="project" value="TreeGrafter"/>
</dbReference>
<dbReference type="InterPro" id="IPR000835">
    <property type="entry name" value="HTH_MarR-typ"/>
</dbReference>
<dbReference type="GO" id="GO:0003700">
    <property type="term" value="F:DNA-binding transcription factor activity"/>
    <property type="evidence" value="ECO:0007669"/>
    <property type="project" value="InterPro"/>
</dbReference>
<comment type="subcellular location">
    <subcellularLocation>
        <location evidence="1">Cytoplasm</location>
    </subcellularLocation>
</comment>
<keyword evidence="4" id="KW-0238">DNA-binding</keyword>
<evidence type="ECO:0000256" key="2">
    <source>
        <dbReference type="ARBA" id="ARBA00022490"/>
    </source>
</evidence>
<gene>
    <name evidence="7" type="ORF">DLM86_23430</name>
</gene>
<proteinExistence type="predicted"/>
<dbReference type="EMBL" id="QJVJ01000011">
    <property type="protein sequence ID" value="PYI51868.1"/>
    <property type="molecule type" value="Genomic_DNA"/>
</dbReference>
<dbReference type="OrthoDB" id="9806864at2"/>
<dbReference type="GO" id="GO:0005737">
    <property type="term" value="C:cytoplasm"/>
    <property type="evidence" value="ECO:0007669"/>
    <property type="project" value="UniProtKB-SubCell"/>
</dbReference>
<dbReference type="InterPro" id="IPR036388">
    <property type="entry name" value="WH-like_DNA-bd_sf"/>
</dbReference>
<evidence type="ECO:0000256" key="4">
    <source>
        <dbReference type="ARBA" id="ARBA00023125"/>
    </source>
</evidence>
<dbReference type="Pfam" id="PF22381">
    <property type="entry name" value="Staph_reg_Sar_Rot"/>
    <property type="match status" value="1"/>
</dbReference>
<name>A0A2V5JYI0_9BACL</name>
<dbReference type="FunFam" id="1.10.10.10:FF:000163">
    <property type="entry name" value="MarR family transcriptional regulator"/>
    <property type="match status" value="1"/>
</dbReference>
<dbReference type="GO" id="GO:0003677">
    <property type="term" value="F:DNA binding"/>
    <property type="evidence" value="ECO:0007669"/>
    <property type="project" value="UniProtKB-KW"/>
</dbReference>
<evidence type="ECO:0000259" key="6">
    <source>
        <dbReference type="PROSITE" id="PS50995"/>
    </source>
</evidence>
<evidence type="ECO:0000313" key="7">
    <source>
        <dbReference type="EMBL" id="PYI51868.1"/>
    </source>
</evidence>
<dbReference type="Proteomes" id="UP000247476">
    <property type="component" value="Unassembled WGS sequence"/>
</dbReference>
<keyword evidence="8" id="KW-1185">Reference proteome</keyword>
<dbReference type="SUPFAM" id="SSF46785">
    <property type="entry name" value="Winged helix' DNA-binding domain"/>
    <property type="match status" value="1"/>
</dbReference>
<accession>A0A2V5JYI0</accession>
<reference evidence="7 8" key="1">
    <citation type="submission" date="2018-05" db="EMBL/GenBank/DDBJ databases">
        <title>Paenibacillus flagellatus sp. nov., isolated from selenium mineral soil.</title>
        <authorList>
            <person name="Dai X."/>
        </authorList>
    </citation>
    <scope>NUCLEOTIDE SEQUENCE [LARGE SCALE GENOMIC DNA]</scope>
    <source>
        <strain evidence="7 8">DXL2</strain>
    </source>
</reference>
<evidence type="ECO:0000256" key="1">
    <source>
        <dbReference type="ARBA" id="ARBA00004496"/>
    </source>
</evidence>
<keyword evidence="3" id="KW-0805">Transcription regulation</keyword>
<evidence type="ECO:0000256" key="3">
    <source>
        <dbReference type="ARBA" id="ARBA00023015"/>
    </source>
</evidence>
<comment type="caution">
    <text evidence="7">The sequence shown here is derived from an EMBL/GenBank/DDBJ whole genome shotgun (WGS) entry which is preliminary data.</text>
</comment>
<sequence>MSAADDFVKLDDHLCFSLYACSRAILRMYRPHLDELHLTYPQYLVLLVLWERRQSTVKELGELLDLDSGTLTPMLKRMEAANLIERRRATEDERIVVVRITAEGESLRDRAVCIPESLLASAGMTPEEIGALNSAMKKLLKQVNETAPKQPEPYPKRRSES</sequence>